<dbReference type="Gene3D" id="3.30.420.10">
    <property type="entry name" value="Ribonuclease H-like superfamily/Ribonuclease H"/>
    <property type="match status" value="1"/>
</dbReference>
<accession>A0A8T0XYU8</accession>
<dbReference type="SUPFAM" id="SSF53098">
    <property type="entry name" value="Ribonuclease H-like"/>
    <property type="match status" value="1"/>
</dbReference>
<dbReference type="InterPro" id="IPR036397">
    <property type="entry name" value="RNaseH_sf"/>
</dbReference>
<dbReference type="PANTHER" id="PTHR42648">
    <property type="entry name" value="TRANSPOSASE, PUTATIVE-RELATED"/>
    <property type="match status" value="1"/>
</dbReference>
<feature type="region of interest" description="Disordered" evidence="1">
    <location>
        <begin position="203"/>
        <end position="286"/>
    </location>
</feature>
<name>A0A8T0XYU8_9STRA</name>
<protein>
    <recommendedName>
        <fullName evidence="2">Integrase catalytic domain-containing protein</fullName>
    </recommendedName>
</protein>
<dbReference type="InterPro" id="IPR039537">
    <property type="entry name" value="Retrotran_Ty1/copia-like"/>
</dbReference>
<reference evidence="3" key="1">
    <citation type="submission" date="2018-10" db="EMBL/GenBank/DDBJ databases">
        <title>Effector identification in a new, highly contiguous assembly of the strawberry crown rot pathogen Phytophthora cactorum.</title>
        <authorList>
            <person name="Armitage A.D."/>
            <person name="Nellist C.F."/>
            <person name="Bates H."/>
            <person name="Vickerstaff R.J."/>
            <person name="Harrison R.J."/>
        </authorList>
    </citation>
    <scope>NUCLEOTIDE SEQUENCE</scope>
    <source>
        <strain evidence="3">15-7</strain>
    </source>
</reference>
<dbReference type="InterPro" id="IPR001584">
    <property type="entry name" value="Integrase_cat-core"/>
</dbReference>
<feature type="compositionally biased region" description="Acidic residues" evidence="1">
    <location>
        <begin position="264"/>
        <end position="280"/>
    </location>
</feature>
<dbReference type="EMBL" id="RCMG01003309">
    <property type="protein sequence ID" value="KAG2801823.1"/>
    <property type="molecule type" value="Genomic_DNA"/>
</dbReference>
<evidence type="ECO:0000256" key="1">
    <source>
        <dbReference type="SAM" id="MobiDB-lite"/>
    </source>
</evidence>
<dbReference type="PANTHER" id="PTHR42648:SF28">
    <property type="entry name" value="TRANSPOSON-ENCODED PROTEIN WITH RIBONUCLEASE H-LIKE AND RETROVIRUS ZINC FINGER-LIKE DOMAINS"/>
    <property type="match status" value="1"/>
</dbReference>
<dbReference type="InterPro" id="IPR012337">
    <property type="entry name" value="RNaseH-like_sf"/>
</dbReference>
<evidence type="ECO:0000259" key="2">
    <source>
        <dbReference type="PROSITE" id="PS50994"/>
    </source>
</evidence>
<feature type="domain" description="Integrase catalytic" evidence="2">
    <location>
        <begin position="1"/>
        <end position="109"/>
    </location>
</feature>
<organism evidence="3 4">
    <name type="scientific">Phytophthora cactorum</name>
    <dbReference type="NCBI Taxonomy" id="29920"/>
    <lineage>
        <taxon>Eukaryota</taxon>
        <taxon>Sar</taxon>
        <taxon>Stramenopiles</taxon>
        <taxon>Oomycota</taxon>
        <taxon>Peronosporomycetes</taxon>
        <taxon>Peronosporales</taxon>
        <taxon>Peronosporaceae</taxon>
        <taxon>Phytophthora</taxon>
    </lineage>
</organism>
<dbReference type="AlphaFoldDB" id="A0A8T0XYU8"/>
<dbReference type="VEuPathDB" id="FungiDB:PC110_g23554"/>
<dbReference type="InterPro" id="IPR057670">
    <property type="entry name" value="SH3_retrovirus"/>
</dbReference>
<comment type="caution">
    <text evidence="3">The sequence shown here is derived from an EMBL/GenBank/DDBJ whole genome shotgun (WGS) entry which is preliminary data.</text>
</comment>
<dbReference type="GO" id="GO:0015074">
    <property type="term" value="P:DNA integration"/>
    <property type="evidence" value="ECO:0007669"/>
    <property type="project" value="InterPro"/>
</dbReference>
<evidence type="ECO:0000313" key="4">
    <source>
        <dbReference type="Proteomes" id="UP000735874"/>
    </source>
</evidence>
<dbReference type="PROSITE" id="PS50994">
    <property type="entry name" value="INTEGRASE"/>
    <property type="match status" value="1"/>
</dbReference>
<sequence length="286" mass="32203">MKVQTQFGKKVKFVRHDGAREFATNSLKDFYQDEGIEQQTTVPYAHQTNGTAERAIRTIVTIGRSMLHHAKLDKCFWGEAAMTTIYVENRLPSPKIENKNPFEIVYKFKPSVKHMRVFGCRTYVLTPKEKRLKWDPKARAGLFMGYEEVSKAYRVYDIEAGQVVISRDVTFDESSFGVSTTSSSDDDDDASLDFASLEISDADTAGPTEFKQAGKRKTRSSDADGMSASSRSVRHATGLEEASAPDDSFERRATRRSSVRMEPDLADEEEKDTHDDEDGDSTPPKR</sequence>
<dbReference type="Proteomes" id="UP000735874">
    <property type="component" value="Unassembled WGS sequence"/>
</dbReference>
<dbReference type="Pfam" id="PF25597">
    <property type="entry name" value="SH3_retrovirus"/>
    <property type="match status" value="1"/>
</dbReference>
<dbReference type="GO" id="GO:0003676">
    <property type="term" value="F:nucleic acid binding"/>
    <property type="evidence" value="ECO:0007669"/>
    <property type="project" value="InterPro"/>
</dbReference>
<gene>
    <name evidence="3" type="ORF">PC113_g24557</name>
</gene>
<proteinExistence type="predicted"/>
<evidence type="ECO:0000313" key="3">
    <source>
        <dbReference type="EMBL" id="KAG2801823.1"/>
    </source>
</evidence>